<dbReference type="Proteomes" id="UP000466554">
    <property type="component" value="Chromosome"/>
</dbReference>
<dbReference type="InterPro" id="IPR018649">
    <property type="entry name" value="SHOCT"/>
</dbReference>
<reference evidence="2 3" key="1">
    <citation type="journal article" date="2019" name="Emerg. Microbes Infect.">
        <title>Comprehensive subspecies identification of 175 nontuberculous mycobacteria species based on 7547 genomic profiles.</title>
        <authorList>
            <person name="Matsumoto Y."/>
            <person name="Kinjo T."/>
            <person name="Motooka D."/>
            <person name="Nabeya D."/>
            <person name="Jung N."/>
            <person name="Uechi K."/>
            <person name="Horii T."/>
            <person name="Iida T."/>
            <person name="Fujita J."/>
            <person name="Nakamura S."/>
        </authorList>
    </citation>
    <scope>NUCLEOTIDE SEQUENCE [LARGE SCALE GENOMIC DNA]</scope>
    <source>
        <strain evidence="2 3">JCM 6367</strain>
    </source>
</reference>
<protein>
    <recommendedName>
        <fullName evidence="1">SHOCT domain-containing protein</fullName>
    </recommendedName>
</protein>
<accession>A0A7I7TZS7</accession>
<evidence type="ECO:0000313" key="2">
    <source>
        <dbReference type="EMBL" id="BBY74680.1"/>
    </source>
</evidence>
<dbReference type="AlphaFoldDB" id="A0A7I7TZS7"/>
<gene>
    <name evidence="2" type="ORF">MPRF_15790</name>
</gene>
<proteinExistence type="predicted"/>
<evidence type="ECO:0000313" key="3">
    <source>
        <dbReference type="Proteomes" id="UP000466554"/>
    </source>
</evidence>
<dbReference type="EMBL" id="AP022598">
    <property type="protein sequence ID" value="BBY74680.1"/>
    <property type="molecule type" value="Genomic_DNA"/>
</dbReference>
<organism evidence="2 3">
    <name type="scientific">Mycolicibacterium parafortuitum</name>
    <name type="common">Mycobacterium parafortuitum</name>
    <dbReference type="NCBI Taxonomy" id="39692"/>
    <lineage>
        <taxon>Bacteria</taxon>
        <taxon>Bacillati</taxon>
        <taxon>Actinomycetota</taxon>
        <taxon>Actinomycetes</taxon>
        <taxon>Mycobacteriales</taxon>
        <taxon>Mycobacteriaceae</taxon>
        <taxon>Mycolicibacterium</taxon>
    </lineage>
</organism>
<evidence type="ECO:0000259" key="1">
    <source>
        <dbReference type="Pfam" id="PF09851"/>
    </source>
</evidence>
<name>A0A7I7TZS7_MYCPF</name>
<dbReference type="Pfam" id="PF09851">
    <property type="entry name" value="SHOCT"/>
    <property type="match status" value="1"/>
</dbReference>
<feature type="domain" description="SHOCT" evidence="1">
    <location>
        <begin position="206"/>
        <end position="233"/>
    </location>
</feature>
<sequence>MGYYRRMTAAVPPDLEHEIDDIARRHGLSRDSVLAMWVAVRNGGGTMAQFSVPELGGSGQWMRGGMTMVGDMFDHALKARVDALCTELAGLPATGAAAAPQQWWPAGLGTPSSTGGQNDTRYAVFPATRRLAVQSGGVTRVFDTGEHRIGGVQQQQGGPAATLTFTSQLGTFGISALREIGTAETAGSPAPAAENPAPDDSSAIIAAIEKLAGLHERGILTDAEFAAKKAELLGRL</sequence>